<evidence type="ECO:0000259" key="6">
    <source>
        <dbReference type="Pfam" id="PF00535"/>
    </source>
</evidence>
<accession>A0A1M3KXD6</accession>
<reference evidence="7 8" key="1">
    <citation type="submission" date="2016-09" db="EMBL/GenBank/DDBJ databases">
        <title>Genome-resolved meta-omics ties microbial dynamics to process performance in biotechnology for thiocyanate degradation.</title>
        <authorList>
            <person name="Kantor R.S."/>
            <person name="Huddy R.J."/>
            <person name="Iyer R."/>
            <person name="Thomas B.C."/>
            <person name="Brown C.T."/>
            <person name="Anantharaman K."/>
            <person name="Tringe S."/>
            <person name="Hettich R.L."/>
            <person name="Harrison S.T."/>
            <person name="Banfield J.F."/>
        </authorList>
    </citation>
    <scope>NUCLEOTIDE SEQUENCE [LARGE SCALE GENOMIC DNA]</scope>
    <source>
        <strain evidence="7">59-99</strain>
    </source>
</reference>
<evidence type="ECO:0000256" key="4">
    <source>
        <dbReference type="ARBA" id="ARBA00022679"/>
    </source>
</evidence>
<protein>
    <recommendedName>
        <fullName evidence="6">Glycosyltransferase 2-like domain-containing protein</fullName>
    </recommendedName>
</protein>
<dbReference type="Gene3D" id="3.90.550.10">
    <property type="entry name" value="Spore Coat Polysaccharide Biosynthesis Protein SpsA, Chain A"/>
    <property type="match status" value="1"/>
</dbReference>
<keyword evidence="2" id="KW-1003">Cell membrane</keyword>
<dbReference type="PANTHER" id="PTHR43646">
    <property type="entry name" value="GLYCOSYLTRANSFERASE"/>
    <property type="match status" value="1"/>
</dbReference>
<proteinExistence type="predicted"/>
<evidence type="ECO:0000256" key="2">
    <source>
        <dbReference type="ARBA" id="ARBA00022475"/>
    </source>
</evidence>
<keyword evidence="3" id="KW-0328">Glycosyltransferase</keyword>
<keyword evidence="5" id="KW-0472">Membrane</keyword>
<evidence type="ECO:0000256" key="3">
    <source>
        <dbReference type="ARBA" id="ARBA00022676"/>
    </source>
</evidence>
<dbReference type="STRING" id="1895771.BGO89_11070"/>
<dbReference type="EMBL" id="MKVH01000024">
    <property type="protein sequence ID" value="OJX57043.1"/>
    <property type="molecule type" value="Genomic_DNA"/>
</dbReference>
<dbReference type="PANTHER" id="PTHR43646:SF2">
    <property type="entry name" value="GLYCOSYLTRANSFERASE 2-LIKE DOMAIN-CONTAINING PROTEIN"/>
    <property type="match status" value="1"/>
</dbReference>
<evidence type="ECO:0000256" key="1">
    <source>
        <dbReference type="ARBA" id="ARBA00004236"/>
    </source>
</evidence>
<dbReference type="Proteomes" id="UP000184233">
    <property type="component" value="Unassembled WGS sequence"/>
</dbReference>
<evidence type="ECO:0000256" key="5">
    <source>
        <dbReference type="ARBA" id="ARBA00023136"/>
    </source>
</evidence>
<dbReference type="InterPro" id="IPR001173">
    <property type="entry name" value="Glyco_trans_2-like"/>
</dbReference>
<gene>
    <name evidence="7" type="ORF">BGO89_11070</name>
</gene>
<dbReference type="InterPro" id="IPR029044">
    <property type="entry name" value="Nucleotide-diphossugar_trans"/>
</dbReference>
<comment type="subcellular location">
    <subcellularLocation>
        <location evidence="1">Cell membrane</location>
    </subcellularLocation>
</comment>
<evidence type="ECO:0000313" key="8">
    <source>
        <dbReference type="Proteomes" id="UP000184233"/>
    </source>
</evidence>
<feature type="domain" description="Glycosyltransferase 2-like" evidence="6">
    <location>
        <begin position="5"/>
        <end position="96"/>
    </location>
</feature>
<name>A0A1M3KXD6_9BACT</name>
<evidence type="ECO:0000313" key="7">
    <source>
        <dbReference type="EMBL" id="OJX57043.1"/>
    </source>
</evidence>
<dbReference type="AlphaFoldDB" id="A0A1M3KXD6"/>
<organism evidence="7 8">
    <name type="scientific">Candidatus Kapaibacterium thiocyanatum</name>
    <dbReference type="NCBI Taxonomy" id="1895771"/>
    <lineage>
        <taxon>Bacteria</taxon>
        <taxon>Pseudomonadati</taxon>
        <taxon>Candidatus Kapaibacteriota</taxon>
        <taxon>Candidatus Kapaibacteriia</taxon>
        <taxon>Candidatus Kapaibacteriales</taxon>
        <taxon>Candidatus Kapaibacteriaceae</taxon>
        <taxon>Candidatus Kapaibacterium</taxon>
    </lineage>
</organism>
<dbReference type="GO" id="GO:0016757">
    <property type="term" value="F:glycosyltransferase activity"/>
    <property type="evidence" value="ECO:0007669"/>
    <property type="project" value="UniProtKB-KW"/>
</dbReference>
<keyword evidence="4" id="KW-0808">Transferase</keyword>
<dbReference type="Pfam" id="PF00535">
    <property type="entry name" value="Glycos_transf_2"/>
    <property type="match status" value="1"/>
</dbReference>
<comment type="caution">
    <text evidence="7">The sequence shown here is derived from an EMBL/GenBank/DDBJ whole genome shotgun (WGS) entry which is preliminary data.</text>
</comment>
<dbReference type="GO" id="GO:0005886">
    <property type="term" value="C:plasma membrane"/>
    <property type="evidence" value="ECO:0007669"/>
    <property type="project" value="UniProtKB-SubCell"/>
</dbReference>
<dbReference type="SUPFAM" id="SSF53448">
    <property type="entry name" value="Nucleotide-diphospho-sugar transferases"/>
    <property type="match status" value="1"/>
</dbReference>
<sequence>MYRITIVVPVLQEEKLLERTLGCFPKALRQRYGAELVVSDGGSTDGTLEIADRHADIVVRHTEARRQTIAEGRNNGAAQARGEVLVFINGDTYPADVELFMSTIERFAMRSGPYARASALACPVNFPPEERKVADRLFHGFYNTYVRVLNGFRLGVGRGECQVIRTDVFRAVKGYRQNLAAGEDFDLLARISRRARVRFAPELLVIESPRRFRKFGYFRVLFWWTVNALSVMFTGRSSSDEWEPVR</sequence>